<evidence type="ECO:0000313" key="1">
    <source>
        <dbReference type="EMBL" id="KPG25859.1"/>
    </source>
</evidence>
<gene>
    <name evidence="1" type="ORF">AN912_26285</name>
</gene>
<name>A0ABR5LJV9_9MYCO</name>
<organism evidence="1 2">
    <name type="scientific">Mycobacteroides immunogenum</name>
    <dbReference type="NCBI Taxonomy" id="83262"/>
    <lineage>
        <taxon>Bacteria</taxon>
        <taxon>Bacillati</taxon>
        <taxon>Actinomycetota</taxon>
        <taxon>Actinomycetes</taxon>
        <taxon>Mycobacteriales</taxon>
        <taxon>Mycobacteriaceae</taxon>
        <taxon>Mycobacteroides</taxon>
    </lineage>
</organism>
<proteinExistence type="predicted"/>
<reference evidence="1 2" key="1">
    <citation type="submission" date="2015-09" db="EMBL/GenBank/DDBJ databases">
        <title>Genome Sequences of Mycobacterium immunogenum Isolates, Recuperated from a Chloraminated Drinking Water Distribution System Simulator Subjected to Episodes of Nitrification.</title>
        <authorList>
            <person name="Gomez-Alvarez V."/>
            <person name="Revetta R.P."/>
        </authorList>
    </citation>
    <scope>NUCLEOTIDE SEQUENCE [LARGE SCALE GENOMIC DNA]</scope>
    <source>
        <strain evidence="1 2">H076</strain>
    </source>
</reference>
<protein>
    <submittedName>
        <fullName evidence="1">Uncharacterized protein</fullName>
    </submittedName>
</protein>
<sequence>MSTDTRLRTDTTSPPNPVFERGGLAVWVNGGYVEISCPAEFVRVTPSEASALMPALAAAVADAAAWAHRWDGTTRTYPA</sequence>
<accession>A0ABR5LJV9</accession>
<evidence type="ECO:0000313" key="2">
    <source>
        <dbReference type="Proteomes" id="UP000037962"/>
    </source>
</evidence>
<comment type="caution">
    <text evidence="1">The sequence shown here is derived from an EMBL/GenBank/DDBJ whole genome shotgun (WGS) entry which is preliminary data.</text>
</comment>
<keyword evidence="2" id="KW-1185">Reference proteome</keyword>
<dbReference type="Proteomes" id="UP000037962">
    <property type="component" value="Unassembled WGS sequence"/>
</dbReference>
<dbReference type="EMBL" id="LJFS01000050">
    <property type="protein sequence ID" value="KPG25859.1"/>
    <property type="molecule type" value="Genomic_DNA"/>
</dbReference>